<evidence type="ECO:0000313" key="10">
    <source>
        <dbReference type="Proteomes" id="UP000266178"/>
    </source>
</evidence>
<dbReference type="CDD" id="cd06579">
    <property type="entry name" value="TM_PBP1_transp_AraH_like"/>
    <property type="match status" value="1"/>
</dbReference>
<dbReference type="RefSeq" id="WP_119357001.1">
    <property type="nucleotide sequence ID" value="NZ_BJXM01000017.1"/>
</dbReference>
<dbReference type="PANTHER" id="PTHR32196">
    <property type="entry name" value="ABC TRANSPORTER PERMEASE PROTEIN YPHD-RELATED-RELATED"/>
    <property type="match status" value="1"/>
</dbReference>
<evidence type="ECO:0000313" key="9">
    <source>
        <dbReference type="EMBL" id="RIH92603.1"/>
    </source>
</evidence>
<comment type="caution">
    <text evidence="9">The sequence shown here is derived from an EMBL/GenBank/DDBJ whole genome shotgun (WGS) entry which is preliminary data.</text>
</comment>
<evidence type="ECO:0000256" key="4">
    <source>
        <dbReference type="ARBA" id="ARBA00022519"/>
    </source>
</evidence>
<feature type="transmembrane region" description="Helical" evidence="8">
    <location>
        <begin position="57"/>
        <end position="74"/>
    </location>
</feature>
<gene>
    <name evidence="9" type="primary">rbsC_2</name>
    <name evidence="9" type="ORF">Mgrana_01504</name>
</gene>
<dbReference type="Pfam" id="PF02653">
    <property type="entry name" value="BPD_transp_2"/>
    <property type="match status" value="1"/>
</dbReference>
<evidence type="ECO:0000256" key="2">
    <source>
        <dbReference type="ARBA" id="ARBA00022448"/>
    </source>
</evidence>
<feature type="transmembrane region" description="Helical" evidence="8">
    <location>
        <begin position="315"/>
        <end position="332"/>
    </location>
</feature>
<dbReference type="InterPro" id="IPR001851">
    <property type="entry name" value="ABC_transp_permease"/>
</dbReference>
<feature type="transmembrane region" description="Helical" evidence="8">
    <location>
        <begin position="106"/>
        <end position="127"/>
    </location>
</feature>
<dbReference type="GO" id="GO:0005886">
    <property type="term" value="C:plasma membrane"/>
    <property type="evidence" value="ECO:0007669"/>
    <property type="project" value="UniProtKB-SubCell"/>
</dbReference>
<organism evidence="9 10">
    <name type="scientific">Meiothermus granaticius NBRC 107808</name>
    <dbReference type="NCBI Taxonomy" id="1227551"/>
    <lineage>
        <taxon>Bacteria</taxon>
        <taxon>Thermotogati</taxon>
        <taxon>Deinococcota</taxon>
        <taxon>Deinococci</taxon>
        <taxon>Thermales</taxon>
        <taxon>Thermaceae</taxon>
        <taxon>Meiothermus</taxon>
    </lineage>
</organism>
<evidence type="ECO:0000256" key="5">
    <source>
        <dbReference type="ARBA" id="ARBA00022692"/>
    </source>
</evidence>
<dbReference type="Proteomes" id="UP000266178">
    <property type="component" value="Unassembled WGS sequence"/>
</dbReference>
<dbReference type="AlphaFoldDB" id="A0A399F928"/>
<evidence type="ECO:0000256" key="6">
    <source>
        <dbReference type="ARBA" id="ARBA00022989"/>
    </source>
</evidence>
<reference evidence="9 10" key="1">
    <citation type="submission" date="2018-08" db="EMBL/GenBank/DDBJ databases">
        <title>Meiothermus granaticius genome AF-68 sequencing project.</title>
        <authorList>
            <person name="Da Costa M.S."/>
            <person name="Albuquerque L."/>
            <person name="Raposo P."/>
            <person name="Froufe H.J.C."/>
            <person name="Barroso C.S."/>
            <person name="Egas C."/>
        </authorList>
    </citation>
    <scope>NUCLEOTIDE SEQUENCE [LARGE SCALE GENOMIC DNA]</scope>
    <source>
        <strain evidence="9 10">AF-68</strain>
    </source>
</reference>
<keyword evidence="10" id="KW-1185">Reference proteome</keyword>
<keyword evidence="5 8" id="KW-0812">Transmembrane</keyword>
<evidence type="ECO:0000256" key="8">
    <source>
        <dbReference type="SAM" id="Phobius"/>
    </source>
</evidence>
<feature type="transmembrane region" description="Helical" evidence="8">
    <location>
        <begin position="25"/>
        <end position="45"/>
    </location>
</feature>
<comment type="subcellular location">
    <subcellularLocation>
        <location evidence="1">Cell membrane</location>
        <topology evidence="1">Multi-pass membrane protein</topology>
    </subcellularLocation>
</comment>
<evidence type="ECO:0000256" key="3">
    <source>
        <dbReference type="ARBA" id="ARBA00022475"/>
    </source>
</evidence>
<keyword evidence="7 8" id="KW-0472">Membrane</keyword>
<evidence type="ECO:0000256" key="7">
    <source>
        <dbReference type="ARBA" id="ARBA00023136"/>
    </source>
</evidence>
<dbReference type="OrthoDB" id="9813906at2"/>
<feature type="transmembrane region" description="Helical" evidence="8">
    <location>
        <begin position="184"/>
        <end position="204"/>
    </location>
</feature>
<name>A0A399F928_9DEIN</name>
<dbReference type="EMBL" id="QWLB01000017">
    <property type="protein sequence ID" value="RIH92603.1"/>
    <property type="molecule type" value="Genomic_DNA"/>
</dbReference>
<feature type="transmembrane region" description="Helical" evidence="8">
    <location>
        <begin position="81"/>
        <end position="100"/>
    </location>
</feature>
<sequence>MALTSPPQTRSPFSVWQALVQRPELLTLTLVLLLALVIGLINPVFFTPQSLFDLLRASTVTGIFALGVLLVLAAGGIDVSFTAIAAFCLYTTTLLVLNVAPDAPFALPLLISIGFGLLLGLLNGLIVHRFRAPSLIVTIGTQYMIRGFLLAFIGTKHIMNIPEGMDRFGRWSLFQFTTAEGARASLPVAFLLLVAVALLTWWILSRTLLGRAIYAVGGSVPIAERLGIPVRSVYLFVFGYAGLLAGLGGLVHASLNQLANPFDLVGTELDVIAAVVLGGARVTGGTGTVIGTLLGVVLVVMINNSLILIGVPSTWQKVVIGAIILLASGVFSRRKLA</sequence>
<dbReference type="PANTHER" id="PTHR32196:SF21">
    <property type="entry name" value="ABC TRANSPORTER PERMEASE PROTEIN YPHD-RELATED"/>
    <property type="match status" value="1"/>
</dbReference>
<protein>
    <submittedName>
        <fullName evidence="9">Ribose import permease protein RbsC</fullName>
    </submittedName>
</protein>
<feature type="transmembrane region" description="Helical" evidence="8">
    <location>
        <begin position="134"/>
        <end position="153"/>
    </location>
</feature>
<accession>A0A399F928</accession>
<keyword evidence="6 8" id="KW-1133">Transmembrane helix</keyword>
<proteinExistence type="predicted"/>
<evidence type="ECO:0000256" key="1">
    <source>
        <dbReference type="ARBA" id="ARBA00004651"/>
    </source>
</evidence>
<keyword evidence="2" id="KW-0813">Transport</keyword>
<dbReference type="GO" id="GO:0022857">
    <property type="term" value="F:transmembrane transporter activity"/>
    <property type="evidence" value="ECO:0007669"/>
    <property type="project" value="InterPro"/>
</dbReference>
<keyword evidence="4" id="KW-0997">Cell inner membrane</keyword>
<keyword evidence="3" id="KW-1003">Cell membrane</keyword>
<feature type="transmembrane region" description="Helical" evidence="8">
    <location>
        <begin position="233"/>
        <end position="252"/>
    </location>
</feature>